<name>A0A5D3K9Z8_9BRAD</name>
<organism evidence="1 2">
    <name type="scientific">Bradyrhizobium rifense</name>
    <dbReference type="NCBI Taxonomy" id="515499"/>
    <lineage>
        <taxon>Bacteria</taxon>
        <taxon>Pseudomonadati</taxon>
        <taxon>Pseudomonadota</taxon>
        <taxon>Alphaproteobacteria</taxon>
        <taxon>Hyphomicrobiales</taxon>
        <taxon>Nitrobacteraceae</taxon>
        <taxon>Bradyrhizobium</taxon>
    </lineage>
</organism>
<evidence type="ECO:0000313" key="1">
    <source>
        <dbReference type="EMBL" id="TYL92728.1"/>
    </source>
</evidence>
<gene>
    <name evidence="1" type="ORF">FXB40_23850</name>
</gene>
<keyword evidence="2" id="KW-1185">Reference proteome</keyword>
<accession>A0A5D3K9Z8</accession>
<comment type="caution">
    <text evidence="1">The sequence shown here is derived from an EMBL/GenBank/DDBJ whole genome shotgun (WGS) entry which is preliminary data.</text>
</comment>
<reference evidence="1 2" key="1">
    <citation type="submission" date="2019-08" db="EMBL/GenBank/DDBJ databases">
        <title>Bradyrhizobium hipponensis sp. nov., a rhizobium isolated from a Lupinus angustifolius root nodule in Tunisia.</title>
        <authorList>
            <person name="Off K."/>
            <person name="Rejili M."/>
            <person name="Mars M."/>
            <person name="Brachmann A."/>
            <person name="Marin M."/>
        </authorList>
    </citation>
    <scope>NUCLEOTIDE SEQUENCE [LARGE SCALE GENOMIC DNA]</scope>
    <source>
        <strain evidence="1 2">CTAW71</strain>
    </source>
</reference>
<evidence type="ECO:0000313" key="2">
    <source>
        <dbReference type="Proteomes" id="UP000324758"/>
    </source>
</evidence>
<protein>
    <submittedName>
        <fullName evidence="1">Uncharacterized protein</fullName>
    </submittedName>
</protein>
<dbReference type="RefSeq" id="WP_148774646.1">
    <property type="nucleotide sequence ID" value="NZ_VSSS01000036.1"/>
</dbReference>
<dbReference type="EMBL" id="VSSS01000036">
    <property type="protein sequence ID" value="TYL92728.1"/>
    <property type="molecule type" value="Genomic_DNA"/>
</dbReference>
<dbReference type="AlphaFoldDB" id="A0A5D3K9Z8"/>
<proteinExistence type="predicted"/>
<dbReference type="Proteomes" id="UP000324758">
    <property type="component" value="Unassembled WGS sequence"/>
</dbReference>
<sequence>MTESNFSKELKDAVALRKVGYEQMEKLASKIPTRRPLSLDEPLSANKSLFVATAFWLDPKWEQHQKVLDAFERFQLNPQNPWHWRLFIEAFIEVGLKGPGPKTKTVANKYSQLPEHIDELKREDPNLTSATEIARRLISGKRFKKRYAHITLRTLRSHVRALDWGSLEDNLREIRKAVTENVASKPTKTMRR</sequence>